<evidence type="ECO:0000256" key="2">
    <source>
        <dbReference type="ARBA" id="ARBA00004429"/>
    </source>
</evidence>
<dbReference type="InterPro" id="IPR005964">
    <property type="entry name" value="Glc/Gal_transptr_bac"/>
</dbReference>
<dbReference type="GO" id="GO:0055056">
    <property type="term" value="F:D-glucose transmembrane transporter activity"/>
    <property type="evidence" value="ECO:0007669"/>
    <property type="project" value="InterPro"/>
</dbReference>
<comment type="subcellular location">
    <subcellularLocation>
        <location evidence="2">Cell inner membrane</location>
        <topology evidence="2">Multi-pass membrane protein</topology>
    </subcellularLocation>
</comment>
<reference evidence="9 10" key="1">
    <citation type="submission" date="2017-07" db="EMBL/GenBank/DDBJ databases">
        <title>A draft genome sequence of Komagataeibacter sp. T5K1.</title>
        <authorList>
            <person name="Skraban J."/>
            <person name="Cleenwerck I."/>
            <person name="Vandamme P."/>
            <person name="Trcek J."/>
        </authorList>
    </citation>
    <scope>NUCLEOTIDE SEQUENCE [LARGE SCALE GENOMIC DNA]</scope>
    <source>
        <strain evidence="9 10">T5K1</strain>
    </source>
</reference>
<accession>A0A318Q8U7</accession>
<name>A0A318Q8U7_9PROT</name>
<keyword evidence="5 8" id="KW-0812">Transmembrane</keyword>
<comment type="similarity">
    <text evidence="3">Belongs to the major facilitator superfamily. FHS transporter (TC 2.A.1.7) family.</text>
</comment>
<comment type="function">
    <text evidence="1">Intake of glucose and galactose.</text>
</comment>
<dbReference type="GO" id="GO:0005886">
    <property type="term" value="C:plasma membrane"/>
    <property type="evidence" value="ECO:0007669"/>
    <property type="project" value="UniProtKB-SubCell"/>
</dbReference>
<evidence type="ECO:0000256" key="5">
    <source>
        <dbReference type="ARBA" id="ARBA00022692"/>
    </source>
</evidence>
<dbReference type="Proteomes" id="UP000247609">
    <property type="component" value="Unassembled WGS sequence"/>
</dbReference>
<evidence type="ECO:0000313" key="9">
    <source>
        <dbReference type="EMBL" id="PYD75170.1"/>
    </source>
</evidence>
<feature type="transmembrane region" description="Helical" evidence="8">
    <location>
        <begin position="41"/>
        <end position="64"/>
    </location>
</feature>
<dbReference type="SUPFAM" id="SSF103473">
    <property type="entry name" value="MFS general substrate transporter"/>
    <property type="match status" value="1"/>
</dbReference>
<evidence type="ECO:0000256" key="4">
    <source>
        <dbReference type="ARBA" id="ARBA00022475"/>
    </source>
</evidence>
<evidence type="ECO:0008006" key="11">
    <source>
        <dbReference type="Google" id="ProtNLM"/>
    </source>
</evidence>
<dbReference type="InterPro" id="IPR036259">
    <property type="entry name" value="MFS_trans_sf"/>
</dbReference>
<protein>
    <recommendedName>
        <fullName evidence="11">Glucose/galactose MFS transporter</fullName>
    </recommendedName>
</protein>
<dbReference type="EMBL" id="NOXG01000013">
    <property type="protein sequence ID" value="PYD75170.1"/>
    <property type="molecule type" value="Genomic_DNA"/>
</dbReference>
<feature type="transmembrane region" description="Helical" evidence="8">
    <location>
        <begin position="116"/>
        <end position="137"/>
    </location>
</feature>
<dbReference type="Pfam" id="PF07690">
    <property type="entry name" value="MFS_1"/>
    <property type="match status" value="1"/>
</dbReference>
<keyword evidence="7 8" id="KW-0472">Membrane</keyword>
<dbReference type="InterPro" id="IPR050375">
    <property type="entry name" value="MFS_TsgA-like"/>
</dbReference>
<evidence type="ECO:0000256" key="3">
    <source>
        <dbReference type="ARBA" id="ARBA00009120"/>
    </source>
</evidence>
<dbReference type="Gene3D" id="1.20.1250.20">
    <property type="entry name" value="MFS general substrate transporter like domains"/>
    <property type="match status" value="2"/>
</dbReference>
<dbReference type="GO" id="GO:0005354">
    <property type="term" value="F:galactose transmembrane transporter activity"/>
    <property type="evidence" value="ECO:0007669"/>
    <property type="project" value="InterPro"/>
</dbReference>
<feature type="transmembrane region" description="Helical" evidence="8">
    <location>
        <begin position="344"/>
        <end position="362"/>
    </location>
</feature>
<feature type="transmembrane region" description="Helical" evidence="8">
    <location>
        <begin position="84"/>
        <end position="104"/>
    </location>
</feature>
<evidence type="ECO:0000256" key="7">
    <source>
        <dbReference type="ARBA" id="ARBA00023136"/>
    </source>
</evidence>
<feature type="transmembrane region" description="Helical" evidence="8">
    <location>
        <begin position="368"/>
        <end position="388"/>
    </location>
</feature>
<organism evidence="9 10">
    <name type="scientific">Novacetimonas pomaceti</name>
    <dbReference type="NCBI Taxonomy" id="2021998"/>
    <lineage>
        <taxon>Bacteria</taxon>
        <taxon>Pseudomonadati</taxon>
        <taxon>Pseudomonadota</taxon>
        <taxon>Alphaproteobacteria</taxon>
        <taxon>Acetobacterales</taxon>
        <taxon>Acetobacteraceae</taxon>
        <taxon>Novacetimonas</taxon>
    </lineage>
</organism>
<dbReference type="GO" id="GO:1904659">
    <property type="term" value="P:D-glucose transmembrane transport"/>
    <property type="evidence" value="ECO:0007669"/>
    <property type="project" value="InterPro"/>
</dbReference>
<feature type="transmembrane region" description="Helical" evidence="8">
    <location>
        <begin position="229"/>
        <end position="249"/>
    </location>
</feature>
<feature type="transmembrane region" description="Helical" evidence="8">
    <location>
        <begin position="400"/>
        <end position="423"/>
    </location>
</feature>
<feature type="transmembrane region" description="Helical" evidence="8">
    <location>
        <begin position="429"/>
        <end position="452"/>
    </location>
</feature>
<feature type="transmembrane region" description="Helical" evidence="8">
    <location>
        <begin position="175"/>
        <end position="193"/>
    </location>
</feature>
<gene>
    <name evidence="9" type="ORF">CFR71_10600</name>
</gene>
<evidence type="ECO:0000256" key="8">
    <source>
        <dbReference type="SAM" id="Phobius"/>
    </source>
</evidence>
<feature type="transmembrane region" description="Helical" evidence="8">
    <location>
        <begin position="280"/>
        <end position="297"/>
    </location>
</feature>
<keyword evidence="4" id="KW-1003">Cell membrane</keyword>
<feature type="transmembrane region" description="Helical" evidence="8">
    <location>
        <begin position="317"/>
        <end position="337"/>
    </location>
</feature>
<dbReference type="PANTHER" id="PTHR43702">
    <property type="entry name" value="L-FUCOSE-PROTON SYMPORTER"/>
    <property type="match status" value="1"/>
</dbReference>
<dbReference type="AlphaFoldDB" id="A0A318Q8U7"/>
<feature type="transmembrane region" description="Helical" evidence="8">
    <location>
        <begin position="143"/>
        <end position="163"/>
    </location>
</feature>
<comment type="caution">
    <text evidence="9">The sequence shown here is derived from an EMBL/GenBank/DDBJ whole genome shotgun (WGS) entry which is preliminary data.</text>
</comment>
<dbReference type="InterPro" id="IPR011701">
    <property type="entry name" value="MFS"/>
</dbReference>
<dbReference type="PANTHER" id="PTHR43702:SF12">
    <property type="entry name" value="N-ACETYL GLUCOSAMINE TRANSPORTER NAGP"/>
    <property type="match status" value="1"/>
</dbReference>
<evidence type="ECO:0000256" key="6">
    <source>
        <dbReference type="ARBA" id="ARBA00022989"/>
    </source>
</evidence>
<sequence length="474" mass="49914">MHVTICAAHDDDVGMPQGSSCMTFAPSRPSPMPLTMPHRPVPVPAGLVALMGFLFFIIGVMTWLNGPLIAFARLSFSLDDNTTFLIPTVFYSAHLLGAFPSAWVTGRVGAKAGMMLALLGMAGGCVGFAACSAARFYPGGLAALFVTGCGVTLLGITINPYVTGMGPFHTAARRIAIMGLCNKGAGIIAPVIFGKTTLRTLGSTTRALGVTTDPGQRAVLISHFAHQIVIPYLVLAAGLAITALSIRFISLPPLHFHVDEPQQDASLPATDLPRSWRPQLWLGAACLFLYVGVEAIAGDAIGTYGDHLGLDIDNTKFFTSLTFCMMIVGYACGLAMIPRVMSQLSYLAFAAAVGVILSGGAVLTTGMTSVLCMAALGFSDAMMWPSLYPVAIRGLGRRTLHGTAITVMAVSGGAVLPKLFVWLATTYDFTIAFGGILIPSYLFILSYSLWAARRDAPATREKLSGNPVTQTPAL</sequence>
<proteinExistence type="inferred from homology"/>
<evidence type="ECO:0000256" key="1">
    <source>
        <dbReference type="ARBA" id="ARBA00003321"/>
    </source>
</evidence>
<evidence type="ECO:0000313" key="10">
    <source>
        <dbReference type="Proteomes" id="UP000247609"/>
    </source>
</evidence>
<dbReference type="NCBIfam" id="TIGR01272">
    <property type="entry name" value="gluP"/>
    <property type="match status" value="1"/>
</dbReference>
<keyword evidence="6 8" id="KW-1133">Transmembrane helix</keyword>